<name>A0ACC0US24_9HYPO</name>
<dbReference type="Proteomes" id="UP001163324">
    <property type="component" value="Chromosome 9"/>
</dbReference>
<protein>
    <submittedName>
        <fullName evidence="1">Uncharacterized protein</fullName>
    </submittedName>
</protein>
<organism evidence="1 2">
    <name type="scientific">Trichothecium roseum</name>
    <dbReference type="NCBI Taxonomy" id="47278"/>
    <lineage>
        <taxon>Eukaryota</taxon>
        <taxon>Fungi</taxon>
        <taxon>Dikarya</taxon>
        <taxon>Ascomycota</taxon>
        <taxon>Pezizomycotina</taxon>
        <taxon>Sordariomycetes</taxon>
        <taxon>Hypocreomycetidae</taxon>
        <taxon>Hypocreales</taxon>
        <taxon>Hypocreales incertae sedis</taxon>
        <taxon>Trichothecium</taxon>
    </lineage>
</organism>
<dbReference type="EMBL" id="CM047948">
    <property type="protein sequence ID" value="KAI9896461.1"/>
    <property type="molecule type" value="Genomic_DNA"/>
</dbReference>
<evidence type="ECO:0000313" key="1">
    <source>
        <dbReference type="EMBL" id="KAI9896461.1"/>
    </source>
</evidence>
<reference evidence="1" key="1">
    <citation type="submission" date="2022-10" db="EMBL/GenBank/DDBJ databases">
        <title>Complete Genome of Trichothecium roseum strain YXFP-22015, a Plant Pathogen Isolated from Citrus.</title>
        <authorList>
            <person name="Wang Y."/>
            <person name="Zhu L."/>
        </authorList>
    </citation>
    <scope>NUCLEOTIDE SEQUENCE</scope>
    <source>
        <strain evidence="1">YXFP-22015</strain>
    </source>
</reference>
<accession>A0ACC0US24</accession>
<keyword evidence="2" id="KW-1185">Reference proteome</keyword>
<sequence>MAEPWLDLLAGLWQEAPFARLPLDAPEELRELLVEVEDPTRVYTIHCAARRHNFQTLVDKFTHQLRSGCGNKQCTNASCFTCRKRLAGKAPVRRYSPSSARTLAVYLASQDNPERSLCSSPRIPTPKDRTESLIGNLSIQETSVATQRKGEASSSRSQPSIPDQKTTNRKDQGLGAASIQISAVPPSESNVDHRSFSANLFSTAPFRMLSWLTPKGVSEIGGKISALEPRERINVDSSSEKHDDGPAITKLEPRSGITDRTPFPQETMATESINQKPNEVPNIGSREPSRVTRTAEMVADDFFRAKTLANPRRKTSLDTTSPPAGDENKVPDAKALAKANSLPKDRTLHLKPSAQKVARTVTEITSRPPFFENVTPPGAYENIRPKQPTSLRQKVNEDGIRSPKQQQRPSSIDTGETAGTKPEPKDASISLALPAPQSLSRLSPRIINFMCDIFEEDGTQELDEWQLGLHDNLRLCEEPTVRLRRTERRRHERSYRRWKLFNEQALFDVLSNPRALVATFSTENGELLDSPSLWYCMVRLTRTVPSLILHSLWISALALFSPPSGADSPDNHTSGKHHPRLSQIESECLLSICLHALAALAPASSVSQEMMVRMSKIRSRGYSLSSYSFDGDLPSWMREKYDDAFSNDLALRLARRICCSMVAQRRFSDLTFNTPSENPTPPDLILNTFCSQMDLASLKEPTHLNIEGLDGVRHLGNMQVLVLDWAKTVIMHEWDGQPAIATGTALHGALMIICAMHDDSRSFSPDSLCRMDYMPDRLEAIEIPLEWLEFNPSPKMQHILDYPLLFNKDSIVKYFRCINFSRMSRSYEEASSLRSRMDAIVDTGSLITNPHHKLVLQDLLQTASDKYLVLSVSREHVLRDAFDELLRRERRELLRPLKVHLGEESGELGFDSGGVQQEFFRLVLGECLDPKYGAFITDDRTRMAWFMPGSVVEPWRYELIGLLVSLAIFNGLTLPVTFPLALYRKLLGWPVTELAHIDDGWPDLANGLSTLGQWDEADGLVEDVFARTYEFSLENFGSHVTRTMDKEEASWPQTGTELNTGGSRNDQDEAADVTGANRDEYISDYIRYLTDISVRPQFEAFQKGFNACLSSKSLTLLSPELLQSIVEGEQEIDISELRRHVKYVDYSPSDRVIKDFWSIVKRYDMPTKRKLLEFVTASDRVPTGGISNVQFVIHRGSEEKDSRLPSAYTCFGILMLPNYSSKEILREQLAMALKHAQGFGFL</sequence>
<evidence type="ECO:0000313" key="2">
    <source>
        <dbReference type="Proteomes" id="UP001163324"/>
    </source>
</evidence>
<gene>
    <name evidence="1" type="ORF">N3K66_008633</name>
</gene>
<comment type="caution">
    <text evidence="1">The sequence shown here is derived from an EMBL/GenBank/DDBJ whole genome shotgun (WGS) entry which is preliminary data.</text>
</comment>
<proteinExistence type="predicted"/>